<comment type="caution">
    <text evidence="3">The sequence shown here is derived from an EMBL/GenBank/DDBJ whole genome shotgun (WGS) entry which is preliminary data.</text>
</comment>
<accession>A0A232F9V1</accession>
<name>A0A232F9V1_9HYME</name>
<organism evidence="3 4">
    <name type="scientific">Trichomalopsis sarcophagae</name>
    <dbReference type="NCBI Taxonomy" id="543379"/>
    <lineage>
        <taxon>Eukaryota</taxon>
        <taxon>Metazoa</taxon>
        <taxon>Ecdysozoa</taxon>
        <taxon>Arthropoda</taxon>
        <taxon>Hexapoda</taxon>
        <taxon>Insecta</taxon>
        <taxon>Pterygota</taxon>
        <taxon>Neoptera</taxon>
        <taxon>Endopterygota</taxon>
        <taxon>Hymenoptera</taxon>
        <taxon>Apocrita</taxon>
        <taxon>Proctotrupomorpha</taxon>
        <taxon>Chalcidoidea</taxon>
        <taxon>Pteromalidae</taxon>
        <taxon>Pteromalinae</taxon>
        <taxon>Trichomalopsis</taxon>
    </lineage>
</organism>
<evidence type="ECO:0000259" key="2">
    <source>
        <dbReference type="Pfam" id="PF15862"/>
    </source>
</evidence>
<feature type="domain" description="Coilin N-terminal" evidence="2">
    <location>
        <begin position="10"/>
        <end position="116"/>
    </location>
</feature>
<feature type="compositionally biased region" description="Basic residues" evidence="1">
    <location>
        <begin position="208"/>
        <end position="219"/>
    </location>
</feature>
<feature type="region of interest" description="Disordered" evidence="1">
    <location>
        <begin position="96"/>
        <end position="115"/>
    </location>
</feature>
<proteinExistence type="predicted"/>
<feature type="compositionally biased region" description="Low complexity" evidence="1">
    <location>
        <begin position="140"/>
        <end position="150"/>
    </location>
</feature>
<evidence type="ECO:0000256" key="1">
    <source>
        <dbReference type="SAM" id="MobiDB-lite"/>
    </source>
</evidence>
<evidence type="ECO:0000313" key="3">
    <source>
        <dbReference type="EMBL" id="OXU27218.1"/>
    </source>
</evidence>
<keyword evidence="4" id="KW-1185">Reference proteome</keyword>
<dbReference type="OrthoDB" id="74813at2759"/>
<dbReference type="AlphaFoldDB" id="A0A232F9V1"/>
<feature type="compositionally biased region" description="Polar residues" evidence="1">
    <location>
        <begin position="102"/>
        <end position="115"/>
    </location>
</feature>
<feature type="region of interest" description="Disordered" evidence="1">
    <location>
        <begin position="137"/>
        <end position="159"/>
    </location>
</feature>
<dbReference type="EMBL" id="NNAY01000645">
    <property type="protein sequence ID" value="OXU27218.1"/>
    <property type="molecule type" value="Genomic_DNA"/>
</dbReference>
<sequence length="468" mass="52855">MRKDFRVKTDISRIYKDARQNSWVYIDSSKILYVSQLAEHVQKLFDIKKPFHLLSRSDETYFFLPFEEDVRILENNDTVVVVPGTGITSSLVVEKSEKHNETSQQSLNQISHQTHQASNELQNGFLIPPTLFQEKVSNASSDKSCNSEKSSAQDNSMQTIENTSGISFTNSLYRTALHETIADDTKDSKITEDITEDNSITEDSIVSNKRKRVRKRKQRKPTEIVPESDTSLMETSGKKPKIIDSILISSGKHIRFQGLDDEDTASDNNVNTIQNGDTKYKQSVNKDLAALLNLRQSSTPLTFQHKRIKTRDYIPETINETSMSVDTSTNINKSHANSMSSSKSMIEPERIKENSMSNKSAADDTVSFKVFRMAEDYTPQLSSMIIAKVLAKSSDESQYTMKILHGREQLQDPEGKFSLPKDVKDQDDEENDVVVLEKSTLLELAKVSAIGTACVKTSIEKHIVNIFF</sequence>
<dbReference type="Pfam" id="PF15862">
    <property type="entry name" value="Coilin_N"/>
    <property type="match status" value="1"/>
</dbReference>
<dbReference type="Proteomes" id="UP000215335">
    <property type="component" value="Unassembled WGS sequence"/>
</dbReference>
<dbReference type="InterPro" id="IPR031722">
    <property type="entry name" value="Coilin_N"/>
</dbReference>
<feature type="compositionally biased region" description="Low complexity" evidence="1">
    <location>
        <begin position="332"/>
        <end position="345"/>
    </location>
</feature>
<feature type="region of interest" description="Disordered" evidence="1">
    <location>
        <begin position="324"/>
        <end position="346"/>
    </location>
</feature>
<protein>
    <recommendedName>
        <fullName evidence="2">Coilin N-terminal domain-containing protein</fullName>
    </recommendedName>
</protein>
<dbReference type="STRING" id="543379.A0A232F9V1"/>
<evidence type="ECO:0000313" key="4">
    <source>
        <dbReference type="Proteomes" id="UP000215335"/>
    </source>
</evidence>
<feature type="region of interest" description="Disordered" evidence="1">
    <location>
        <begin position="207"/>
        <end position="236"/>
    </location>
</feature>
<gene>
    <name evidence="3" type="ORF">TSAR_007044</name>
</gene>
<reference evidence="3 4" key="1">
    <citation type="journal article" date="2017" name="Curr. Biol.">
        <title>The Evolution of Venom by Co-option of Single-Copy Genes.</title>
        <authorList>
            <person name="Martinson E.O."/>
            <person name="Mrinalini"/>
            <person name="Kelkar Y.D."/>
            <person name="Chang C.H."/>
            <person name="Werren J.H."/>
        </authorList>
    </citation>
    <scope>NUCLEOTIDE SEQUENCE [LARGE SCALE GENOMIC DNA]</scope>
    <source>
        <strain evidence="3 4">Alberta</strain>
        <tissue evidence="3">Whole body</tissue>
    </source>
</reference>